<proteinExistence type="predicted"/>
<dbReference type="RefSeq" id="WP_377584252.1">
    <property type="nucleotide sequence ID" value="NZ_JBHTKA010000013.1"/>
</dbReference>
<protein>
    <submittedName>
        <fullName evidence="1">Uncharacterized protein</fullName>
    </submittedName>
</protein>
<evidence type="ECO:0000313" key="2">
    <source>
        <dbReference type="Proteomes" id="UP001597112"/>
    </source>
</evidence>
<comment type="caution">
    <text evidence="1">The sequence shown here is derived from an EMBL/GenBank/DDBJ whole genome shotgun (WGS) entry which is preliminary data.</text>
</comment>
<keyword evidence="2" id="KW-1185">Reference proteome</keyword>
<name>A0ABW3K9D9_9BACT</name>
<organism evidence="1 2">
    <name type="scientific">Ohtaekwangia kribbensis</name>
    <dbReference type="NCBI Taxonomy" id="688913"/>
    <lineage>
        <taxon>Bacteria</taxon>
        <taxon>Pseudomonadati</taxon>
        <taxon>Bacteroidota</taxon>
        <taxon>Cytophagia</taxon>
        <taxon>Cytophagales</taxon>
        <taxon>Fulvivirgaceae</taxon>
        <taxon>Ohtaekwangia</taxon>
    </lineage>
</organism>
<reference evidence="2" key="1">
    <citation type="journal article" date="2019" name="Int. J. Syst. Evol. Microbiol.">
        <title>The Global Catalogue of Microorganisms (GCM) 10K type strain sequencing project: providing services to taxonomists for standard genome sequencing and annotation.</title>
        <authorList>
            <consortium name="The Broad Institute Genomics Platform"/>
            <consortium name="The Broad Institute Genome Sequencing Center for Infectious Disease"/>
            <person name="Wu L."/>
            <person name="Ma J."/>
        </authorList>
    </citation>
    <scope>NUCLEOTIDE SEQUENCE [LARGE SCALE GENOMIC DNA]</scope>
    <source>
        <strain evidence="2">CCUG 58938</strain>
    </source>
</reference>
<dbReference type="EMBL" id="JBHTKA010000013">
    <property type="protein sequence ID" value="MFD1002708.1"/>
    <property type="molecule type" value="Genomic_DNA"/>
</dbReference>
<gene>
    <name evidence="1" type="ORF">ACFQ21_25510</name>
</gene>
<dbReference type="Proteomes" id="UP001597112">
    <property type="component" value="Unassembled WGS sequence"/>
</dbReference>
<accession>A0ABW3K9D9</accession>
<sequence>MQQIDSGKDVVPLSVDRVIDLIRIVRNDLVKDLLQDEYLAAIYENKYGKPLSNIKREFIKRDLKEMLISPVDLVHYAGLITHVRNTGTFSLVEKNSDFFYRDVDRVFVKYLI</sequence>
<evidence type="ECO:0000313" key="1">
    <source>
        <dbReference type="EMBL" id="MFD1002708.1"/>
    </source>
</evidence>